<protein>
    <submittedName>
        <fullName evidence="7">Glucan biosynthesis protein D</fullName>
    </submittedName>
</protein>
<dbReference type="InterPro" id="IPR013783">
    <property type="entry name" value="Ig-like_fold"/>
</dbReference>
<dbReference type="EMBL" id="QFYR01000002">
    <property type="protein sequence ID" value="RAK52493.1"/>
    <property type="molecule type" value="Genomic_DNA"/>
</dbReference>
<dbReference type="InterPro" id="IPR014718">
    <property type="entry name" value="GH-type_carb-bd"/>
</dbReference>
<organism evidence="7 8">
    <name type="scientific">Phenylobacterium deserti</name>
    <dbReference type="NCBI Taxonomy" id="1914756"/>
    <lineage>
        <taxon>Bacteria</taxon>
        <taxon>Pseudomonadati</taxon>
        <taxon>Pseudomonadota</taxon>
        <taxon>Alphaproteobacteria</taxon>
        <taxon>Caulobacterales</taxon>
        <taxon>Caulobacteraceae</taxon>
        <taxon>Phenylobacterium</taxon>
    </lineage>
</organism>
<dbReference type="GO" id="GO:0003824">
    <property type="term" value="F:catalytic activity"/>
    <property type="evidence" value="ECO:0007669"/>
    <property type="project" value="InterPro"/>
</dbReference>
<dbReference type="InterPro" id="IPR014756">
    <property type="entry name" value="Ig_E-set"/>
</dbReference>
<dbReference type="InterPro" id="IPR007444">
    <property type="entry name" value="Glucan_biosyn_MdoG_C"/>
</dbReference>
<evidence type="ECO:0000256" key="5">
    <source>
        <dbReference type="ARBA" id="ARBA00022764"/>
    </source>
</evidence>
<dbReference type="FunFam" id="2.70.98.10:FF:000001">
    <property type="entry name" value="Glucans biosynthesis protein G"/>
    <property type="match status" value="1"/>
</dbReference>
<gene>
    <name evidence="7" type="ORF">DJ018_09775</name>
</gene>
<dbReference type="GO" id="GO:0030288">
    <property type="term" value="C:outer membrane-bounded periplasmic space"/>
    <property type="evidence" value="ECO:0007669"/>
    <property type="project" value="TreeGrafter"/>
</dbReference>
<comment type="pathway">
    <text evidence="2">Glycan metabolism; osmoregulated periplasmic glucan (OPG) biosynthesis.</text>
</comment>
<dbReference type="GO" id="GO:0030246">
    <property type="term" value="F:carbohydrate binding"/>
    <property type="evidence" value="ECO:0007669"/>
    <property type="project" value="InterPro"/>
</dbReference>
<keyword evidence="8" id="KW-1185">Reference proteome</keyword>
<dbReference type="PANTHER" id="PTHR30504">
    <property type="entry name" value="GLUCANS BIOSYNTHESIS PROTEIN"/>
    <property type="match status" value="1"/>
</dbReference>
<dbReference type="Gene3D" id="2.70.98.10">
    <property type="match status" value="1"/>
</dbReference>
<feature type="domain" description="Glucan biosynthesis periplasmic MdoG C-terminal" evidence="6">
    <location>
        <begin position="88"/>
        <end position="554"/>
    </location>
</feature>
<evidence type="ECO:0000313" key="8">
    <source>
        <dbReference type="Proteomes" id="UP000249725"/>
    </source>
</evidence>
<dbReference type="Pfam" id="PF04349">
    <property type="entry name" value="MdoG"/>
    <property type="match status" value="1"/>
</dbReference>
<keyword evidence="5" id="KW-0574">Periplasm</keyword>
<keyword evidence="4" id="KW-0732">Signal</keyword>
<sequence length="556" mass="61149">MHRGRGATLPGAPNPQRVRRIVAKAVQVVVIDRPWLYGEYETAPGVQTGVQQSMRAQTLRRRDVLAAAPAALALPHVARAQTARVADFVRRRAAALAAAPYQPRSTELPRSLAELNYDGYRDLRFRPDQAVWRAEKLPFQLQMFHRGGLHREAVELFEVHRGQIRPIGYRPDMFTAGPVAGDVLTSDLGPQLGFAGFRIHTPINDASRFDEFAVFLGASYFRLIPKDCVYGLSARGLELGSGDPGEEFPAFRSFWIERPAPDARTITVHALLDSPSVAGAYRFVIAPGEATVMDVQASLFPRKALSNAGLAPLTSMFLFGPEQPRRYDDFRPEVHDSDGLIASNPAGERLWRPLVNPQRVEISQFHGDGLGGFGLLQRRRDLASYQDLEAAYHRRPGAWIEPTSNWGAGAVRLVELPARSEAEDNIVASWRPARPLQPGLEHTFGYRLRWAADPVTPASLAPVTLWRTGQGGAQGVRLFIVEYGGVDLSSQRGLAADVAAGAGAIRNLTLHQNEATGAARVSFEYDPQGASDAELRARLVRGGQPMSESWVKRWQA</sequence>
<dbReference type="SUPFAM" id="SSF74650">
    <property type="entry name" value="Galactose mutarotase-like"/>
    <property type="match status" value="1"/>
</dbReference>
<dbReference type="InterPro" id="IPR011013">
    <property type="entry name" value="Gal_mutarotase_sf_dom"/>
</dbReference>
<comment type="similarity">
    <text evidence="3">Belongs to the OpgD/OpgG family.</text>
</comment>
<dbReference type="Gene3D" id="2.60.40.10">
    <property type="entry name" value="Immunoglobulins"/>
    <property type="match status" value="1"/>
</dbReference>
<evidence type="ECO:0000313" key="7">
    <source>
        <dbReference type="EMBL" id="RAK52493.1"/>
    </source>
</evidence>
<reference evidence="8" key="1">
    <citation type="submission" date="2018-05" db="EMBL/GenBank/DDBJ databases">
        <authorList>
            <person name="Li X."/>
        </authorList>
    </citation>
    <scope>NUCLEOTIDE SEQUENCE [LARGE SCALE GENOMIC DNA]</scope>
    <source>
        <strain evidence="8">YIM 73061</strain>
    </source>
</reference>
<name>A0A328ACG1_9CAUL</name>
<evidence type="ECO:0000256" key="4">
    <source>
        <dbReference type="ARBA" id="ARBA00022729"/>
    </source>
</evidence>
<dbReference type="GO" id="GO:0051274">
    <property type="term" value="P:beta-glucan biosynthetic process"/>
    <property type="evidence" value="ECO:0007669"/>
    <property type="project" value="TreeGrafter"/>
</dbReference>
<accession>A0A328ACG1</accession>
<dbReference type="SUPFAM" id="SSF81296">
    <property type="entry name" value="E set domains"/>
    <property type="match status" value="1"/>
</dbReference>
<dbReference type="Proteomes" id="UP000249725">
    <property type="component" value="Unassembled WGS sequence"/>
</dbReference>
<dbReference type="InterPro" id="IPR014438">
    <property type="entry name" value="Glucan_biosyn_MdoG/MdoD"/>
</dbReference>
<dbReference type="UniPathway" id="UPA00637"/>
<evidence type="ECO:0000259" key="6">
    <source>
        <dbReference type="Pfam" id="PF04349"/>
    </source>
</evidence>
<comment type="subcellular location">
    <subcellularLocation>
        <location evidence="1">Periplasm</location>
    </subcellularLocation>
</comment>
<dbReference type="PANTHER" id="PTHR30504:SF2">
    <property type="entry name" value="GLUCANS BIOSYNTHESIS PROTEIN G"/>
    <property type="match status" value="1"/>
</dbReference>
<proteinExistence type="inferred from homology"/>
<dbReference type="PIRSF" id="PIRSF006281">
    <property type="entry name" value="MdoG"/>
    <property type="match status" value="1"/>
</dbReference>
<evidence type="ECO:0000256" key="1">
    <source>
        <dbReference type="ARBA" id="ARBA00004418"/>
    </source>
</evidence>
<evidence type="ECO:0000256" key="3">
    <source>
        <dbReference type="ARBA" id="ARBA00009284"/>
    </source>
</evidence>
<comment type="caution">
    <text evidence="7">The sequence shown here is derived from an EMBL/GenBank/DDBJ whole genome shotgun (WGS) entry which is preliminary data.</text>
</comment>
<dbReference type="AlphaFoldDB" id="A0A328ACG1"/>
<evidence type="ECO:0000256" key="2">
    <source>
        <dbReference type="ARBA" id="ARBA00005001"/>
    </source>
</evidence>